<dbReference type="InterPro" id="IPR017945">
    <property type="entry name" value="DHBP_synth_RibB-like_a/b_dom"/>
</dbReference>
<dbReference type="PIRSF" id="PIRSF006256">
    <property type="entry name" value="CMPcnvr_hdrg_mat"/>
    <property type="match status" value="1"/>
</dbReference>
<comment type="similarity">
    <text evidence="2 8">Belongs to the carbamoyltransferase HypF family.</text>
</comment>
<dbReference type="STRING" id="1400863.BN873_720014"/>
<evidence type="ECO:0000256" key="9">
    <source>
        <dbReference type="PROSITE-ProRule" id="PRU00520"/>
    </source>
</evidence>
<dbReference type="InterPro" id="IPR004421">
    <property type="entry name" value="Carbamoyltransferase_HypF"/>
</dbReference>
<dbReference type="InterPro" id="IPR041440">
    <property type="entry name" value="HypF_C"/>
</dbReference>
<comment type="function">
    <text evidence="8">Involved in the maturation of [NiFe] hydrogenases. Along with HypE, it catalyzes the synthesis of the CN ligands of the active site iron of [NiFe]-hydrogenases. HypF functions as a carbamoyl transferase using carbamoylphosphate as a substrate and transferring the carboxamido moiety in an ATP-dependent reaction to the thiolate of the C-terminal cysteine of HypE yielding a protein-S-carboxamide.</text>
</comment>
<dbReference type="RefSeq" id="WP_048675315.1">
    <property type="nucleotide sequence ID" value="NZ_CBTJ020000083.1"/>
</dbReference>
<reference evidence="12" key="1">
    <citation type="submission" date="2013-07" db="EMBL/GenBank/DDBJ databases">
        <authorList>
            <person name="McIlroy S."/>
        </authorList>
    </citation>
    <scope>NUCLEOTIDE SEQUENCE [LARGE SCALE GENOMIC DNA]</scope>
    <source>
        <strain evidence="12">Run_A_D11</strain>
    </source>
</reference>
<proteinExistence type="inferred from homology"/>
<dbReference type="InterPro" id="IPR051060">
    <property type="entry name" value="Carbamoyltrans_HypF-like"/>
</dbReference>
<evidence type="ECO:0000256" key="2">
    <source>
        <dbReference type="ARBA" id="ARBA00008097"/>
    </source>
</evidence>
<dbReference type="InterPro" id="IPR011125">
    <property type="entry name" value="Znf_HypF"/>
</dbReference>
<accession>W6MC82</accession>
<dbReference type="Pfam" id="PF01300">
    <property type="entry name" value="Sua5_yciO_yrdC"/>
    <property type="match status" value="1"/>
</dbReference>
<evidence type="ECO:0000256" key="4">
    <source>
        <dbReference type="ARBA" id="ARBA00022723"/>
    </source>
</evidence>
<dbReference type="PANTHER" id="PTHR42959">
    <property type="entry name" value="CARBAMOYLTRANSFERASE"/>
    <property type="match status" value="1"/>
</dbReference>
<dbReference type="GO" id="GO:0051604">
    <property type="term" value="P:protein maturation"/>
    <property type="evidence" value="ECO:0007669"/>
    <property type="project" value="TreeGrafter"/>
</dbReference>
<dbReference type="PANTHER" id="PTHR42959:SF1">
    <property type="entry name" value="CARBAMOYLTRANSFERASE HYPF"/>
    <property type="match status" value="1"/>
</dbReference>
<dbReference type="GO" id="GO:0003998">
    <property type="term" value="F:acylphosphatase activity"/>
    <property type="evidence" value="ECO:0007669"/>
    <property type="project" value="UniProtKB-EC"/>
</dbReference>
<evidence type="ECO:0000259" key="11">
    <source>
        <dbReference type="PROSITE" id="PS51163"/>
    </source>
</evidence>
<comment type="catalytic activity">
    <reaction evidence="9">
        <text>an acyl phosphate + H2O = a carboxylate + phosphate + H(+)</text>
        <dbReference type="Rhea" id="RHEA:14965"/>
        <dbReference type="ChEBI" id="CHEBI:15377"/>
        <dbReference type="ChEBI" id="CHEBI:15378"/>
        <dbReference type="ChEBI" id="CHEBI:29067"/>
        <dbReference type="ChEBI" id="CHEBI:43474"/>
        <dbReference type="ChEBI" id="CHEBI:59918"/>
        <dbReference type="EC" id="3.6.1.7"/>
    </reaction>
</comment>
<dbReference type="GO" id="GO:0016874">
    <property type="term" value="F:ligase activity"/>
    <property type="evidence" value="ECO:0007669"/>
    <property type="project" value="UniProtKB-UniRule"/>
</dbReference>
<keyword evidence="3" id="KW-0436">Ligase</keyword>
<feature type="domain" description="YrdC-like" evidence="11">
    <location>
        <begin position="203"/>
        <end position="403"/>
    </location>
</feature>
<dbReference type="Gene3D" id="3.30.420.40">
    <property type="match status" value="1"/>
</dbReference>
<comment type="catalytic activity">
    <reaction evidence="7 8">
        <text>C-terminal L-cysteinyl-[HypE protein] + carbamoyl phosphate + ATP + H2O = C-terminal S-carboxamide-L-cysteinyl-[HypE protein] + AMP + phosphate + diphosphate + H(+)</text>
        <dbReference type="Rhea" id="RHEA:55636"/>
        <dbReference type="Rhea" id="RHEA-COMP:14247"/>
        <dbReference type="Rhea" id="RHEA-COMP:14392"/>
        <dbReference type="ChEBI" id="CHEBI:15377"/>
        <dbReference type="ChEBI" id="CHEBI:15378"/>
        <dbReference type="ChEBI" id="CHEBI:30616"/>
        <dbReference type="ChEBI" id="CHEBI:33019"/>
        <dbReference type="ChEBI" id="CHEBI:43474"/>
        <dbReference type="ChEBI" id="CHEBI:58228"/>
        <dbReference type="ChEBI" id="CHEBI:76913"/>
        <dbReference type="ChEBI" id="CHEBI:139126"/>
        <dbReference type="ChEBI" id="CHEBI:456215"/>
    </reaction>
</comment>
<dbReference type="Proteomes" id="UP000035760">
    <property type="component" value="Unassembled WGS sequence"/>
</dbReference>
<keyword evidence="13" id="KW-1185">Reference proteome</keyword>
<name>W6MC82_9GAMM</name>
<dbReference type="SUPFAM" id="SSF54975">
    <property type="entry name" value="Acylphosphatase/BLUF domain-like"/>
    <property type="match status" value="1"/>
</dbReference>
<feature type="active site" evidence="9">
    <location>
        <position position="39"/>
    </location>
</feature>
<dbReference type="InterPro" id="IPR001792">
    <property type="entry name" value="Acylphosphatase-like_dom"/>
</dbReference>
<gene>
    <name evidence="12" type="primary">hypF</name>
    <name evidence="12" type="ORF">BN873_720014</name>
</gene>
<comment type="pathway">
    <text evidence="1 8">Protein modification; [NiFe] hydrogenase maturation.</text>
</comment>
<dbReference type="PROSITE" id="PS51160">
    <property type="entry name" value="ACYLPHOSPHATASE_3"/>
    <property type="match status" value="1"/>
</dbReference>
<dbReference type="Pfam" id="PF22521">
    <property type="entry name" value="HypF_C_2"/>
    <property type="match status" value="1"/>
</dbReference>
<evidence type="ECO:0000256" key="6">
    <source>
        <dbReference type="ARBA" id="ARBA00022833"/>
    </source>
</evidence>
<dbReference type="PROSITE" id="PS51163">
    <property type="entry name" value="YRDC"/>
    <property type="match status" value="1"/>
</dbReference>
<dbReference type="InterPro" id="IPR006070">
    <property type="entry name" value="Sua5-like_dom"/>
</dbReference>
<reference evidence="12" key="2">
    <citation type="submission" date="2014-03" db="EMBL/GenBank/DDBJ databases">
        <title>Candidatus Competibacter-lineage genomes retrieved from metagenomes reveal functional metabolic diversity.</title>
        <authorList>
            <person name="McIlroy S.J."/>
            <person name="Albertsen M."/>
            <person name="Andresen E.K."/>
            <person name="Saunders A.M."/>
            <person name="Kristiansen R."/>
            <person name="Stokholm-Bjerregaard M."/>
            <person name="Nielsen K.L."/>
            <person name="Nielsen P.H."/>
        </authorList>
    </citation>
    <scope>NUCLEOTIDE SEQUENCE</scope>
    <source>
        <strain evidence="12">Run_A_D11</strain>
    </source>
</reference>
<dbReference type="GO" id="GO:0003725">
    <property type="term" value="F:double-stranded RNA binding"/>
    <property type="evidence" value="ECO:0007669"/>
    <property type="project" value="InterPro"/>
</dbReference>
<dbReference type="InterPro" id="IPR017968">
    <property type="entry name" value="Acylphosphatase_CS"/>
</dbReference>
<keyword evidence="6" id="KW-0862">Zinc</keyword>
<dbReference type="EMBL" id="CBTJ020000083">
    <property type="protein sequence ID" value="CDI03920.1"/>
    <property type="molecule type" value="Genomic_DNA"/>
</dbReference>
<dbReference type="Gene3D" id="3.30.420.360">
    <property type="match status" value="1"/>
</dbReference>
<evidence type="ECO:0000256" key="1">
    <source>
        <dbReference type="ARBA" id="ARBA00004711"/>
    </source>
</evidence>
<comment type="caution">
    <text evidence="12">The sequence shown here is derived from an EMBL/GenBank/DDBJ whole genome shotgun (WGS) entry which is preliminary data.</text>
</comment>
<feature type="active site" evidence="9">
    <location>
        <position position="21"/>
    </location>
</feature>
<keyword evidence="4" id="KW-0479">Metal-binding</keyword>
<dbReference type="GO" id="GO:0016743">
    <property type="term" value="F:carboxyl- or carbamoyltransferase activity"/>
    <property type="evidence" value="ECO:0007669"/>
    <property type="project" value="UniProtKB-UniRule"/>
</dbReference>
<dbReference type="PROSITE" id="PS00150">
    <property type="entry name" value="ACYLPHOSPHATASE_1"/>
    <property type="match status" value="1"/>
</dbReference>
<dbReference type="Gene3D" id="3.30.110.120">
    <property type="match status" value="1"/>
</dbReference>
<organism evidence="12 13">
    <name type="scientific">Candidatus Competibacter denitrificans Run_A_D11</name>
    <dbReference type="NCBI Taxonomy" id="1400863"/>
    <lineage>
        <taxon>Bacteria</taxon>
        <taxon>Pseudomonadati</taxon>
        <taxon>Pseudomonadota</taxon>
        <taxon>Gammaproteobacteria</taxon>
        <taxon>Candidatus Competibacteraceae</taxon>
        <taxon>Candidatus Competibacter</taxon>
    </lineage>
</organism>
<feature type="domain" description="Acylphosphatase-like" evidence="10">
    <location>
        <begin position="6"/>
        <end position="94"/>
    </location>
</feature>
<evidence type="ECO:0000256" key="3">
    <source>
        <dbReference type="ARBA" id="ARBA00022598"/>
    </source>
</evidence>
<dbReference type="NCBIfam" id="TIGR00143">
    <property type="entry name" value="hypF"/>
    <property type="match status" value="1"/>
</dbReference>
<evidence type="ECO:0000313" key="13">
    <source>
        <dbReference type="Proteomes" id="UP000035760"/>
    </source>
</evidence>
<dbReference type="Pfam" id="PF07503">
    <property type="entry name" value="zf-HYPF"/>
    <property type="match status" value="2"/>
</dbReference>
<evidence type="ECO:0000256" key="5">
    <source>
        <dbReference type="ARBA" id="ARBA00022771"/>
    </source>
</evidence>
<dbReference type="Pfam" id="PF00708">
    <property type="entry name" value="Acylphosphatase"/>
    <property type="match status" value="1"/>
</dbReference>
<dbReference type="Pfam" id="PF17788">
    <property type="entry name" value="HypF_C"/>
    <property type="match status" value="1"/>
</dbReference>
<evidence type="ECO:0000313" key="12">
    <source>
        <dbReference type="EMBL" id="CDI03920.1"/>
    </source>
</evidence>
<sequence>MAALQRHAIQIRGQVQGVGFRPFVYRLAVRHGLSGFVRNDGAGVTIEVQGPAQAVADFLSDLRQPPPLARIDTLLIDALPPGSTEPPCSFQIAATSGGATTADITPDTAICAACLSELFAPHDRRYRYPFLNCTDCGPRYTITAQLPYDRPNTSMAGFALCPACEREYRDPADRRFHAQPNACPVCGPRLQLLDAAGQPRNVDEVIAAALARLLAGEILAIKGLGGFHLVCDAQNTATVARLRQRKQRDAKPFALMVANLASLTGWVESSAIEQQLLQSPQRPIVLLRQSAASMQNLADIAPGLAHLGVMLPYTPLQYLLFHEAAGRPAGTAWLGQPHPLRLVMTSANPGGEPLVMGDAEAVQRLQGIADGFVTHDRAILARCDDSVLALGADKPFFIRRARGYTPQAIRLPHAGPSVVALGGFLKNTVCLTRGDRAYLSPHIGSLDNAETCRALEEAVAHLQDILHITPERVACDLHPDFPSSRLAAAYAAERRLPCIAVQHHHAHIAAVMAEHGLQEPMLGLALDGVGLGADGGIWGGELLQVDGAHCQRLGHLRPLPLPGGDRAAREPWRLAAAALHRLGRHDAMIQRFGPKAALIRQMLEQGINTPETSSAGRWFDATAALLGVREITAYEGQAAMELEALAHQHGPITPLTTGFLLSEAGVLDLFPLLDRLSQGIAAAAGAAYFHATLSLALSEWVHWAGEQSGIRQIALGGGCFLNRLLLTQLRAHLEQSGWQVFSAQQAPPNDGGLSLGQAWVASQISTAEE</sequence>
<dbReference type="OrthoDB" id="9808093at2"/>
<dbReference type="SUPFAM" id="SSF55821">
    <property type="entry name" value="YrdC/RibB"/>
    <property type="match status" value="1"/>
</dbReference>
<dbReference type="GO" id="GO:0008270">
    <property type="term" value="F:zinc ion binding"/>
    <property type="evidence" value="ECO:0007669"/>
    <property type="project" value="UniProtKB-KW"/>
</dbReference>
<dbReference type="AlphaFoldDB" id="W6MC82"/>
<dbReference type="UniPathway" id="UPA00335"/>
<evidence type="ECO:0000256" key="7">
    <source>
        <dbReference type="ARBA" id="ARBA00048220"/>
    </source>
</evidence>
<keyword evidence="5" id="KW-0863">Zinc-finger</keyword>
<keyword evidence="12" id="KW-0808">Transferase</keyword>
<evidence type="ECO:0000259" key="10">
    <source>
        <dbReference type="PROSITE" id="PS51160"/>
    </source>
</evidence>
<dbReference type="Gene3D" id="3.90.870.50">
    <property type="match status" value="1"/>
</dbReference>
<protein>
    <recommendedName>
        <fullName evidence="8">Carbamoyltransferase HypF</fullName>
        <ecNumber evidence="8">6.2.-.-</ecNumber>
    </recommendedName>
</protein>
<dbReference type="EC" id="6.2.-.-" evidence="8"/>
<dbReference type="InterPro" id="IPR036046">
    <property type="entry name" value="Acylphosphatase-like_dom_sf"/>
</dbReference>
<keyword evidence="9" id="KW-0378">Hydrolase</keyword>
<evidence type="ECO:0000256" key="8">
    <source>
        <dbReference type="PIRNR" id="PIRNR006256"/>
    </source>
</evidence>
<dbReference type="InterPro" id="IPR055128">
    <property type="entry name" value="HypF_C_2"/>
</dbReference>